<evidence type="ECO:0000256" key="2">
    <source>
        <dbReference type="ARBA" id="ARBA00008035"/>
    </source>
</evidence>
<gene>
    <name evidence="8" type="ORF">RMAR00112_LOCUS1322</name>
</gene>
<keyword evidence="5 6" id="KW-0539">Nucleus</keyword>
<keyword evidence="4 6" id="KW-0804">Transcription</keyword>
<evidence type="ECO:0000259" key="7">
    <source>
        <dbReference type="Pfam" id="PF10513"/>
    </source>
</evidence>
<dbReference type="AlphaFoldDB" id="A0A7S2ZB05"/>
<sequence length="209" mass="24321">MAKFSLPQEYINFSKNDEELDSVTVEYEVDPIDEKFIRNLKAQKNLDVTADELEVAMDRLEKMQGRPAEIIPYSVMKGVLTDALPPSTPDMLKKNIYVHWVDRRTLERGGKPFLRFLQPPPDLNDQNPAVAFRQRDDFPLTSGRSRQYRQNTYENYKRLVALRLAFELSSISAKFKTPSRFCLILWFPNVGPTSTGCGRSWKRFILVRR</sequence>
<keyword evidence="3 6" id="KW-0805">Transcription regulation</keyword>
<evidence type="ECO:0000256" key="3">
    <source>
        <dbReference type="ARBA" id="ARBA00023015"/>
    </source>
</evidence>
<comment type="subcellular location">
    <subcellularLocation>
        <location evidence="1 6">Nucleus</location>
    </subcellularLocation>
</comment>
<organism evidence="8">
    <name type="scientific">Rhodosorus marinus</name>
    <dbReference type="NCBI Taxonomy" id="101924"/>
    <lineage>
        <taxon>Eukaryota</taxon>
        <taxon>Rhodophyta</taxon>
        <taxon>Stylonematophyceae</taxon>
        <taxon>Stylonematales</taxon>
        <taxon>Stylonemataceae</taxon>
        <taxon>Rhodosorus</taxon>
    </lineage>
</organism>
<protein>
    <recommendedName>
        <fullName evidence="6">Enhancer of polycomb-like protein</fullName>
    </recommendedName>
</protein>
<dbReference type="GO" id="GO:0006357">
    <property type="term" value="P:regulation of transcription by RNA polymerase II"/>
    <property type="evidence" value="ECO:0007669"/>
    <property type="project" value="InterPro"/>
</dbReference>
<feature type="domain" description="Enhancer of polycomb-like N-terminal" evidence="7">
    <location>
        <begin position="3"/>
        <end position="62"/>
    </location>
</feature>
<dbReference type="GO" id="GO:0005634">
    <property type="term" value="C:nucleus"/>
    <property type="evidence" value="ECO:0007669"/>
    <property type="project" value="UniProtKB-SubCell"/>
</dbReference>
<reference evidence="8" key="1">
    <citation type="submission" date="2021-01" db="EMBL/GenBank/DDBJ databases">
        <authorList>
            <person name="Corre E."/>
            <person name="Pelletier E."/>
            <person name="Niang G."/>
            <person name="Scheremetjew M."/>
            <person name="Finn R."/>
            <person name="Kale V."/>
            <person name="Holt S."/>
            <person name="Cochrane G."/>
            <person name="Meng A."/>
            <person name="Brown T."/>
            <person name="Cohen L."/>
        </authorList>
    </citation>
    <scope>NUCLEOTIDE SEQUENCE</scope>
    <source>
        <strain evidence="8">CCMP 769</strain>
    </source>
</reference>
<dbReference type="InterPro" id="IPR019542">
    <property type="entry name" value="Enhancer_polycomb-like_N"/>
</dbReference>
<dbReference type="InterPro" id="IPR024943">
    <property type="entry name" value="Enhancer_polycomb"/>
</dbReference>
<dbReference type="EMBL" id="HBHW01001606">
    <property type="protein sequence ID" value="CAE0033382.1"/>
    <property type="molecule type" value="Transcribed_RNA"/>
</dbReference>
<evidence type="ECO:0000256" key="4">
    <source>
        <dbReference type="ARBA" id="ARBA00023163"/>
    </source>
</evidence>
<comment type="similarity">
    <text evidence="2 6">Belongs to the enhancer of polycomb family.</text>
</comment>
<evidence type="ECO:0000313" key="8">
    <source>
        <dbReference type="EMBL" id="CAE0033382.1"/>
    </source>
</evidence>
<evidence type="ECO:0000256" key="5">
    <source>
        <dbReference type="ARBA" id="ARBA00023242"/>
    </source>
</evidence>
<proteinExistence type="inferred from homology"/>
<name>A0A7S2ZB05_9RHOD</name>
<dbReference type="Pfam" id="PF10513">
    <property type="entry name" value="EPL1"/>
    <property type="match status" value="1"/>
</dbReference>
<evidence type="ECO:0000256" key="1">
    <source>
        <dbReference type="ARBA" id="ARBA00004123"/>
    </source>
</evidence>
<accession>A0A7S2ZB05</accession>
<dbReference type="PANTHER" id="PTHR14898">
    <property type="entry name" value="ENHANCER OF POLYCOMB"/>
    <property type="match status" value="1"/>
</dbReference>
<evidence type="ECO:0000256" key="6">
    <source>
        <dbReference type="RuleBase" id="RU361124"/>
    </source>
</evidence>
<dbReference type="GO" id="GO:0035267">
    <property type="term" value="C:NuA4 histone acetyltransferase complex"/>
    <property type="evidence" value="ECO:0007669"/>
    <property type="project" value="InterPro"/>
</dbReference>